<dbReference type="Pfam" id="PF04542">
    <property type="entry name" value="Sigma70_r2"/>
    <property type="match status" value="1"/>
</dbReference>
<dbReference type="GO" id="GO:0003899">
    <property type="term" value="F:DNA-directed RNA polymerase activity"/>
    <property type="evidence" value="ECO:0007669"/>
    <property type="project" value="InterPro"/>
</dbReference>
<dbReference type="InterPro" id="IPR013325">
    <property type="entry name" value="RNA_pol_sigma_r2"/>
</dbReference>
<dbReference type="Gene3D" id="1.10.1740.10">
    <property type="match status" value="1"/>
</dbReference>
<evidence type="ECO:0000313" key="7">
    <source>
        <dbReference type="EMBL" id="PUE59799.1"/>
    </source>
</evidence>
<dbReference type="InterPro" id="IPR012845">
    <property type="entry name" value="RNA_pol_sigma_FliA_WhiG"/>
</dbReference>
<keyword evidence="4" id="KW-0804">Transcription</keyword>
<comment type="caution">
    <text evidence="7">The sequence shown here is derived from an EMBL/GenBank/DDBJ whole genome shotgun (WGS) entry which is preliminary data.</text>
</comment>
<evidence type="ECO:0000256" key="4">
    <source>
        <dbReference type="ARBA" id="ARBA00023163"/>
    </source>
</evidence>
<evidence type="ECO:0000256" key="3">
    <source>
        <dbReference type="ARBA" id="ARBA00023125"/>
    </source>
</evidence>
<dbReference type="SUPFAM" id="SSF88946">
    <property type="entry name" value="Sigma2 domain of RNA polymerase sigma factors"/>
    <property type="match status" value="1"/>
</dbReference>
<dbReference type="InterPro" id="IPR000943">
    <property type="entry name" value="RNA_pol_sigma70"/>
</dbReference>
<keyword evidence="2" id="KW-0731">Sigma factor</keyword>
<dbReference type="InterPro" id="IPR014284">
    <property type="entry name" value="RNA_pol_sigma-70_dom"/>
</dbReference>
<organism evidence="7 8">
    <name type="scientific">Limnohabitans curvus</name>
    <dbReference type="NCBI Taxonomy" id="323423"/>
    <lineage>
        <taxon>Bacteria</taxon>
        <taxon>Pseudomonadati</taxon>
        <taxon>Pseudomonadota</taxon>
        <taxon>Betaproteobacteria</taxon>
        <taxon>Burkholderiales</taxon>
        <taxon>Comamonadaceae</taxon>
        <taxon>Limnohabitans</taxon>
    </lineage>
</organism>
<dbReference type="Pfam" id="PF04545">
    <property type="entry name" value="Sigma70_r4"/>
    <property type="match status" value="1"/>
</dbReference>
<sequence>MRALSPVQMYDSCKPKGEDLVMAHLGLVKRVALHLKARIPAFMELDELIQVGMIGLLEASRAFDPVKGIEFENFAHSRVRGAMLDEVRRLSFLPRSAVAFNKEHNTTVHALAAELGRTPTQAEIAEYMGKDLEEFHKERGKAKRFETYSMEVVTEEVMTIADDSSQQPDVIVEEAQFMDAVTDAIAQLPEREQLVMQLYYVEEFNLKEIGETLGVSESRVSQILSSVVKKLRGTLKVETASETEKAETRRRA</sequence>
<protein>
    <submittedName>
        <fullName evidence="7">FliA/WhiG family RNA polymerase sigma factor</fullName>
    </submittedName>
</protein>
<dbReference type="RefSeq" id="WP_108359727.1">
    <property type="nucleotide sequence ID" value="NZ_NESP01000001.1"/>
</dbReference>
<dbReference type="Proteomes" id="UP000251341">
    <property type="component" value="Unassembled WGS sequence"/>
</dbReference>
<evidence type="ECO:0000259" key="6">
    <source>
        <dbReference type="Pfam" id="PF04545"/>
    </source>
</evidence>
<dbReference type="AlphaFoldDB" id="A0A315ERD3"/>
<keyword evidence="8" id="KW-1185">Reference proteome</keyword>
<dbReference type="InterPro" id="IPR007630">
    <property type="entry name" value="RNA_pol_sigma70_r4"/>
</dbReference>
<dbReference type="Gene3D" id="1.20.140.160">
    <property type="match status" value="1"/>
</dbReference>
<dbReference type="PRINTS" id="PR00046">
    <property type="entry name" value="SIGMA70FCT"/>
</dbReference>
<dbReference type="NCBIfam" id="TIGR02479">
    <property type="entry name" value="FliA_WhiG"/>
    <property type="match status" value="1"/>
</dbReference>
<dbReference type="EMBL" id="NESP01000001">
    <property type="protein sequence ID" value="PUE59799.1"/>
    <property type="molecule type" value="Genomic_DNA"/>
</dbReference>
<dbReference type="PANTHER" id="PTHR30385">
    <property type="entry name" value="SIGMA FACTOR F FLAGELLAR"/>
    <property type="match status" value="1"/>
</dbReference>
<feature type="domain" description="RNA polymerase sigma-70 region 2" evidence="5">
    <location>
        <begin position="20"/>
        <end position="90"/>
    </location>
</feature>
<keyword evidence="3" id="KW-0238">DNA-binding</keyword>
<dbReference type="CDD" id="cd06171">
    <property type="entry name" value="Sigma70_r4"/>
    <property type="match status" value="1"/>
</dbReference>
<dbReference type="NCBIfam" id="TIGR02937">
    <property type="entry name" value="sigma70-ECF"/>
    <property type="match status" value="1"/>
</dbReference>
<evidence type="ECO:0000259" key="5">
    <source>
        <dbReference type="Pfam" id="PF04542"/>
    </source>
</evidence>
<accession>A0A315ERD3</accession>
<dbReference type="PANTHER" id="PTHR30385:SF7">
    <property type="entry name" value="RNA POLYMERASE SIGMA FACTOR FLIA"/>
    <property type="match status" value="1"/>
</dbReference>
<evidence type="ECO:0000256" key="1">
    <source>
        <dbReference type="ARBA" id="ARBA00023015"/>
    </source>
</evidence>
<name>A0A315ERD3_9BURK</name>
<dbReference type="GO" id="GO:0006352">
    <property type="term" value="P:DNA-templated transcription initiation"/>
    <property type="evidence" value="ECO:0007669"/>
    <property type="project" value="InterPro"/>
</dbReference>
<reference evidence="7 8" key="1">
    <citation type="submission" date="2017-04" db="EMBL/GenBank/DDBJ databases">
        <title>Unexpected and diverse lifestyles within the genus Limnohabitans.</title>
        <authorList>
            <person name="Kasalicky V."/>
            <person name="Mehrshad M."/>
            <person name="Andrei S.-A."/>
            <person name="Salcher M."/>
            <person name="Kratochvilova H."/>
            <person name="Simek K."/>
            <person name="Ghai R."/>
        </authorList>
    </citation>
    <scope>NUCLEOTIDE SEQUENCE [LARGE SCALE GENOMIC DNA]</scope>
    <source>
        <strain evidence="7 8">MWH-C5</strain>
    </source>
</reference>
<gene>
    <name evidence="7" type="ORF">B9Z44_09565</name>
</gene>
<dbReference type="NCBIfam" id="NF005413">
    <property type="entry name" value="PRK06986.1"/>
    <property type="match status" value="1"/>
</dbReference>
<evidence type="ECO:0000256" key="2">
    <source>
        <dbReference type="ARBA" id="ARBA00023082"/>
    </source>
</evidence>
<proteinExistence type="predicted"/>
<keyword evidence="1" id="KW-0805">Transcription regulation</keyword>
<dbReference type="GO" id="GO:0003677">
    <property type="term" value="F:DNA binding"/>
    <property type="evidence" value="ECO:0007669"/>
    <property type="project" value="UniProtKB-KW"/>
</dbReference>
<dbReference type="InterPro" id="IPR013324">
    <property type="entry name" value="RNA_pol_sigma_r3/r4-like"/>
</dbReference>
<dbReference type="PIRSF" id="PIRSF000770">
    <property type="entry name" value="RNA_pol_sigma-SigE/K"/>
    <property type="match status" value="1"/>
</dbReference>
<dbReference type="SUPFAM" id="SSF88659">
    <property type="entry name" value="Sigma3 and sigma4 domains of RNA polymerase sigma factors"/>
    <property type="match status" value="2"/>
</dbReference>
<evidence type="ECO:0000313" key="8">
    <source>
        <dbReference type="Proteomes" id="UP000251341"/>
    </source>
</evidence>
<dbReference type="GO" id="GO:0016987">
    <property type="term" value="F:sigma factor activity"/>
    <property type="evidence" value="ECO:0007669"/>
    <property type="project" value="UniProtKB-KW"/>
</dbReference>
<dbReference type="InterPro" id="IPR007627">
    <property type="entry name" value="RNA_pol_sigma70_r2"/>
</dbReference>
<feature type="domain" description="RNA polymerase sigma-70 region 4" evidence="6">
    <location>
        <begin position="184"/>
        <end position="232"/>
    </location>
</feature>